<comment type="caution">
    <text evidence="1">The sequence shown here is derived from an EMBL/GenBank/DDBJ whole genome shotgun (WGS) entry which is preliminary data.</text>
</comment>
<name>A0A7U8GGL1_CAMLA</name>
<evidence type="ECO:0000313" key="2">
    <source>
        <dbReference type="Proteomes" id="UP000556298"/>
    </source>
</evidence>
<organism evidence="1 2">
    <name type="scientific">Campylobacter lari</name>
    <dbReference type="NCBI Taxonomy" id="201"/>
    <lineage>
        <taxon>Bacteria</taxon>
        <taxon>Pseudomonadati</taxon>
        <taxon>Campylobacterota</taxon>
        <taxon>Epsilonproteobacteria</taxon>
        <taxon>Campylobacterales</taxon>
        <taxon>Campylobacteraceae</taxon>
        <taxon>Campylobacter</taxon>
    </lineage>
</organism>
<sequence length="88" mass="10374">MKVIEVYFDGYADDEFRIDINDIIFQWSYYNDSLGLYENRYSIYNSMKTKNIKLSNNNIKIKGGAINLFTSYCGIKKANILIKFLYQS</sequence>
<dbReference type="AlphaFoldDB" id="A0A7U8GGL1"/>
<dbReference type="Proteomes" id="UP000556298">
    <property type="component" value="Unassembled WGS sequence"/>
</dbReference>
<proteinExistence type="predicted"/>
<accession>A0A7U8GGL1</accession>
<gene>
    <name evidence="1" type="ORF">BXA13_07965</name>
</gene>
<evidence type="ECO:0000313" key="1">
    <source>
        <dbReference type="EMBL" id="EAJ5682230.1"/>
    </source>
</evidence>
<reference evidence="1 2" key="1">
    <citation type="submission" date="2018-05" db="EMBL/GenBank/DDBJ databases">
        <authorList>
            <consortium name="PulseNet: The National Subtyping Network for Foodborne Disease Surveillance"/>
            <person name="Tarr C.L."/>
            <person name="Trees E."/>
            <person name="Katz L.S."/>
            <person name="Carleton-Romer H.A."/>
            <person name="Stroika S."/>
            <person name="Kucerova Z."/>
            <person name="Roache K.F."/>
            <person name="Sabol A.L."/>
            <person name="Besser J."/>
            <person name="Gerner-Smidt P."/>
        </authorList>
    </citation>
    <scope>NUCLEOTIDE SEQUENCE [LARGE SCALE GENOMIC DNA]</scope>
    <source>
        <strain evidence="1 2">2016D-0268</strain>
    </source>
</reference>
<dbReference type="EMBL" id="AABYWZ010000038">
    <property type="protein sequence ID" value="EAJ5682230.1"/>
    <property type="molecule type" value="Genomic_DNA"/>
</dbReference>
<protein>
    <submittedName>
        <fullName evidence="1">Uncharacterized protein</fullName>
    </submittedName>
</protein>